<dbReference type="Proteomes" id="UP001608902">
    <property type="component" value="Unassembled WGS sequence"/>
</dbReference>
<evidence type="ECO:0000313" key="3">
    <source>
        <dbReference type="Proteomes" id="UP001608902"/>
    </source>
</evidence>
<sequence>MQSRTHCSGQPISRSAAMVAEKRMCKLQKVVCVRGRRTSIAIETDEGVRIYRQKSTYGNAIYYVCSRCEYLNRSRSLQRLPKIRTVDGVIVGPRSPLHHDDCKPTSREKMRARQIDLECRMCIRNGVVDARQGWVMGHSIAQREDESRAEQDGKTEEISTYFPSWKAARKVYVKQDSRLRVPITRQYDLPSQYCVTLPSPVTDNSERWLLDRDEANGLLVFASDSDITVAADSDVIIGDRTFAATPKGFVQMFTVHGRIFVGNTYEWVPVLFALMQKRTYEAYCRILGAMVKKWNELGLKPLFTIFQTDFEADLMEAVSTTFGEQKVGGCMFHFIQAILRQTVRFGLGRVYRKEPIIRRWVRRIIGLALLPPGHAIVLWHAFLCRPPSPPSHWVGSAETLEWPMKALEQFSEYITSYWFEMPVLRWNSFMKETRTANVADVFHKSLRRRWRVTTRPSLSTFLGLLQTRQSEVSTYVKQLKSGQLPKHFDRKYHQLNGRLQIQMMNYSQRLVKKTPGRFSEFVDVALPYLDAVEKILSRALNGRKNVKEEFLGPNV</sequence>
<evidence type="ECO:0000313" key="2">
    <source>
        <dbReference type="EMBL" id="MFH4974363.1"/>
    </source>
</evidence>
<protein>
    <recommendedName>
        <fullName evidence="1">RYYR-CCHC domain-containing protein</fullName>
    </recommendedName>
</protein>
<proteinExistence type="predicted"/>
<reference evidence="2 3" key="1">
    <citation type="submission" date="2024-08" db="EMBL/GenBank/DDBJ databases">
        <title>Gnathostoma spinigerum genome.</title>
        <authorList>
            <person name="Gonzalez-Bertolin B."/>
            <person name="Monzon S."/>
            <person name="Zaballos A."/>
            <person name="Jimenez P."/>
            <person name="Dekumyoy P."/>
            <person name="Varona S."/>
            <person name="Cuesta I."/>
            <person name="Sumanam S."/>
            <person name="Adisakwattana P."/>
            <person name="Gasser R.B."/>
            <person name="Hernandez-Gonzalez A."/>
            <person name="Young N.D."/>
            <person name="Perteguer M.J."/>
        </authorList>
    </citation>
    <scope>NUCLEOTIDE SEQUENCE [LARGE SCALE GENOMIC DNA]</scope>
    <source>
        <strain evidence="2">AL3</strain>
        <tissue evidence="2">Liver</tissue>
    </source>
</reference>
<organism evidence="2 3">
    <name type="scientific">Gnathostoma spinigerum</name>
    <dbReference type="NCBI Taxonomy" id="75299"/>
    <lineage>
        <taxon>Eukaryota</taxon>
        <taxon>Metazoa</taxon>
        <taxon>Ecdysozoa</taxon>
        <taxon>Nematoda</taxon>
        <taxon>Chromadorea</taxon>
        <taxon>Rhabditida</taxon>
        <taxon>Spirurina</taxon>
        <taxon>Gnathostomatomorpha</taxon>
        <taxon>Gnathostomatoidea</taxon>
        <taxon>Gnathostomatidae</taxon>
        <taxon>Gnathostoma</taxon>
    </lineage>
</organism>
<dbReference type="EMBL" id="JBGFUD010000363">
    <property type="protein sequence ID" value="MFH4974363.1"/>
    <property type="molecule type" value="Genomic_DNA"/>
</dbReference>
<dbReference type="InterPro" id="IPR057001">
    <property type="entry name" value="RYYR-CCHC"/>
</dbReference>
<comment type="caution">
    <text evidence="2">The sequence shown here is derived from an EMBL/GenBank/DDBJ whole genome shotgun (WGS) entry which is preliminary data.</text>
</comment>
<dbReference type="Pfam" id="PF23674">
    <property type="entry name" value="RYYR-CCHC"/>
    <property type="match status" value="1"/>
</dbReference>
<name>A0ABD6E3C7_9BILA</name>
<evidence type="ECO:0000259" key="1">
    <source>
        <dbReference type="Pfam" id="PF23674"/>
    </source>
</evidence>
<gene>
    <name evidence="2" type="ORF">AB6A40_001072</name>
</gene>
<accession>A0ABD6E3C7</accession>
<feature type="domain" description="RYYR-CCHC" evidence="1">
    <location>
        <begin position="33"/>
        <end position="102"/>
    </location>
</feature>
<keyword evidence="3" id="KW-1185">Reference proteome</keyword>
<dbReference type="AlphaFoldDB" id="A0ABD6E3C7"/>